<keyword evidence="1" id="KW-0812">Transmembrane</keyword>
<evidence type="ECO:0000313" key="4">
    <source>
        <dbReference type="EMBL" id="CAA2999696.1"/>
    </source>
</evidence>
<evidence type="ECO:0000256" key="2">
    <source>
        <dbReference type="ARBA" id="ARBA00022989"/>
    </source>
</evidence>
<dbReference type="OrthoDB" id="6500128at2759"/>
<proteinExistence type="predicted"/>
<comment type="caution">
    <text evidence="4">The sequence shown here is derived from an EMBL/GenBank/DDBJ whole genome shotgun (WGS) entry which is preliminary data.</text>
</comment>
<accession>A0A8S0T7L1</accession>
<evidence type="ECO:0000256" key="3">
    <source>
        <dbReference type="ARBA" id="ARBA00023136"/>
    </source>
</evidence>
<dbReference type="AlphaFoldDB" id="A0A8S0T7L1"/>
<sequence length="65" mass="7450">MKMWIRGQVAYAEAGYVAEQIVGAIRMVAYFIRENKATRKYDSKLQIAYASTVQQWLASCIVMDI</sequence>
<protein>
    <submittedName>
        <fullName evidence="4">ABC transporter B family member 9-like</fullName>
    </submittedName>
</protein>
<reference evidence="4 5" key="1">
    <citation type="submission" date="2019-12" db="EMBL/GenBank/DDBJ databases">
        <authorList>
            <person name="Alioto T."/>
            <person name="Alioto T."/>
            <person name="Gomez Garrido J."/>
        </authorList>
    </citation>
    <scope>NUCLEOTIDE SEQUENCE [LARGE SCALE GENOMIC DNA]</scope>
</reference>
<dbReference type="GO" id="GO:0005524">
    <property type="term" value="F:ATP binding"/>
    <property type="evidence" value="ECO:0007669"/>
    <property type="project" value="InterPro"/>
</dbReference>
<gene>
    <name evidence="4" type="ORF">OLEA9_A117133</name>
</gene>
<dbReference type="Gramene" id="OE9A117133T1">
    <property type="protein sequence ID" value="OE9A117133C1"/>
    <property type="gene ID" value="OE9A117133"/>
</dbReference>
<keyword evidence="2" id="KW-1133">Transmembrane helix</keyword>
<keyword evidence="3" id="KW-0472">Membrane</keyword>
<organism evidence="4 5">
    <name type="scientific">Olea europaea subsp. europaea</name>
    <dbReference type="NCBI Taxonomy" id="158383"/>
    <lineage>
        <taxon>Eukaryota</taxon>
        <taxon>Viridiplantae</taxon>
        <taxon>Streptophyta</taxon>
        <taxon>Embryophyta</taxon>
        <taxon>Tracheophyta</taxon>
        <taxon>Spermatophyta</taxon>
        <taxon>Magnoliopsida</taxon>
        <taxon>eudicotyledons</taxon>
        <taxon>Gunneridae</taxon>
        <taxon>Pentapetalae</taxon>
        <taxon>asterids</taxon>
        <taxon>lamiids</taxon>
        <taxon>Lamiales</taxon>
        <taxon>Oleaceae</taxon>
        <taxon>Oleeae</taxon>
        <taxon>Olea</taxon>
    </lineage>
</organism>
<dbReference type="EMBL" id="CACTIH010005646">
    <property type="protein sequence ID" value="CAA2999696.1"/>
    <property type="molecule type" value="Genomic_DNA"/>
</dbReference>
<evidence type="ECO:0000313" key="5">
    <source>
        <dbReference type="Proteomes" id="UP000594638"/>
    </source>
</evidence>
<name>A0A8S0T7L1_OLEEU</name>
<dbReference type="Gene3D" id="1.20.1560.10">
    <property type="entry name" value="ABC transporter type 1, transmembrane domain"/>
    <property type="match status" value="1"/>
</dbReference>
<dbReference type="GO" id="GO:0016020">
    <property type="term" value="C:membrane"/>
    <property type="evidence" value="ECO:0007669"/>
    <property type="project" value="InterPro"/>
</dbReference>
<evidence type="ECO:0000256" key="1">
    <source>
        <dbReference type="ARBA" id="ARBA00022692"/>
    </source>
</evidence>
<dbReference type="InterPro" id="IPR036640">
    <property type="entry name" value="ABC1_TM_sf"/>
</dbReference>
<keyword evidence="5" id="KW-1185">Reference proteome</keyword>
<dbReference type="Proteomes" id="UP000594638">
    <property type="component" value="Unassembled WGS sequence"/>
</dbReference>